<dbReference type="Pfam" id="PF05292">
    <property type="entry name" value="MCD"/>
    <property type="match status" value="1"/>
</dbReference>
<gene>
    <name evidence="4" type="ORF">C1704_03880</name>
</gene>
<dbReference type="GO" id="GO:0006633">
    <property type="term" value="P:fatty acid biosynthetic process"/>
    <property type="evidence" value="ECO:0007669"/>
    <property type="project" value="InterPro"/>
</dbReference>
<proteinExistence type="predicted"/>
<dbReference type="InterPro" id="IPR035372">
    <property type="entry name" value="MCD_N"/>
</dbReference>
<organism evidence="4 5">
    <name type="scientific">Caldimonas caldifontis</name>
    <dbReference type="NCBI Taxonomy" id="1452508"/>
    <lineage>
        <taxon>Bacteria</taxon>
        <taxon>Pseudomonadati</taxon>
        <taxon>Pseudomonadota</taxon>
        <taxon>Betaproteobacteria</taxon>
        <taxon>Burkholderiales</taxon>
        <taxon>Sphaerotilaceae</taxon>
        <taxon>Caldimonas</taxon>
    </lineage>
</organism>
<dbReference type="PANTHER" id="PTHR28641:SF1">
    <property type="entry name" value="MALONYL-COA DECARBOXYLASE, MITOCHONDRIAL"/>
    <property type="match status" value="1"/>
</dbReference>
<dbReference type="InterPro" id="IPR007956">
    <property type="entry name" value="Malonyl_CoA_deC_C"/>
</dbReference>
<evidence type="ECO:0000313" key="4">
    <source>
        <dbReference type="EMBL" id="PPE67313.1"/>
    </source>
</evidence>
<dbReference type="InterPro" id="IPR042303">
    <property type="entry name" value="Malonyl_CoA_deC_C_sf"/>
</dbReference>
<dbReference type="InterPro" id="IPR038351">
    <property type="entry name" value="MCD_N_sf"/>
</dbReference>
<dbReference type="InterPro" id="IPR038917">
    <property type="entry name" value="Malonyl_CoA_deC"/>
</dbReference>
<sequence length="446" mass="49720">MFLSRSSPARRRTSAPVEQRSPRAQARLLNQVVAGCHRLLSERGESNSVAIAEEVLGLYAGLTAEQRLAFFKVLDTEFGPDPKAVLDAAQRYAEEPEATRLMALVQAAEPPRQELLRRLNRAPGGTAVIIGMRRALLDLLKHQPALAAVEADFLHLLSSWFNPGFLQMEQVDWRSPAELLEKIIQHEAVHEIDGWADLRRRLQPDRRCFAFFHPQLPGEPLIFVEVALVPDMPAAVGPLINARDEPQGDERQFKVATFYSISNCQPGLKGVSLGNFLIKRVAEHLQREFPQLHTFCTLSPIPGFAAWLHKHAPGLRERDDLAPKLKERALKALAALVQHGGEPAALASLEPAKASEPLREALCTLAAFYLAHESVTPRGDPVAKFHLGNGARLERLNWAGDLSRKGLKQALGLMVNYLYDLRHIEDHHERFVHGEVVASRALQRML</sequence>
<dbReference type="Pfam" id="PF17408">
    <property type="entry name" value="MCD_N"/>
    <property type="match status" value="1"/>
</dbReference>
<name>A0A2S5SX21_9BURK</name>
<protein>
    <submittedName>
        <fullName evidence="4">Decarboxylase</fullName>
    </submittedName>
</protein>
<evidence type="ECO:0000259" key="3">
    <source>
        <dbReference type="Pfam" id="PF17408"/>
    </source>
</evidence>
<evidence type="ECO:0000313" key="5">
    <source>
        <dbReference type="Proteomes" id="UP000238605"/>
    </source>
</evidence>
<dbReference type="EMBL" id="PSNX01000003">
    <property type="protein sequence ID" value="PPE67313.1"/>
    <property type="molecule type" value="Genomic_DNA"/>
</dbReference>
<feature type="region of interest" description="Disordered" evidence="1">
    <location>
        <begin position="1"/>
        <end position="21"/>
    </location>
</feature>
<keyword evidence="5" id="KW-1185">Reference proteome</keyword>
<dbReference type="AlphaFoldDB" id="A0A2S5SX21"/>
<accession>A0A2S5SX21</accession>
<feature type="domain" description="Malonyl-CoA decarboxylase C-terminal" evidence="2">
    <location>
        <begin position="164"/>
        <end position="420"/>
    </location>
</feature>
<evidence type="ECO:0000259" key="2">
    <source>
        <dbReference type="Pfam" id="PF05292"/>
    </source>
</evidence>
<evidence type="ECO:0000256" key="1">
    <source>
        <dbReference type="SAM" id="MobiDB-lite"/>
    </source>
</evidence>
<dbReference type="GO" id="GO:0050080">
    <property type="term" value="F:malonyl-CoA decarboxylase activity"/>
    <property type="evidence" value="ECO:0007669"/>
    <property type="project" value="InterPro"/>
</dbReference>
<feature type="domain" description="Malonyl-CoA decarboxylase N-terminal" evidence="3">
    <location>
        <begin position="78"/>
        <end position="161"/>
    </location>
</feature>
<reference evidence="4 5" key="1">
    <citation type="submission" date="2018-02" db="EMBL/GenBank/DDBJ databases">
        <title>Reclassifiation of [Polyangium] brachysporum DSM 7029 as Guopingzhaonella breviflexa gen. nov., sp. nov., a member of the family Comamonadaceae.</title>
        <authorList>
            <person name="Tang B."/>
        </authorList>
    </citation>
    <scope>NUCLEOTIDE SEQUENCE [LARGE SCALE GENOMIC DNA]</scope>
    <source>
        <strain evidence="4 5">BCRC 80649</strain>
    </source>
</reference>
<dbReference type="PANTHER" id="PTHR28641">
    <property type="match status" value="1"/>
</dbReference>
<dbReference type="Proteomes" id="UP000238605">
    <property type="component" value="Unassembled WGS sequence"/>
</dbReference>
<dbReference type="Gene3D" id="3.40.630.150">
    <property type="entry name" value="Malonyl-CoA decarboxylase, catalytic domain"/>
    <property type="match status" value="1"/>
</dbReference>
<dbReference type="OrthoDB" id="5292736at2"/>
<dbReference type="Gene3D" id="1.20.140.90">
    <property type="entry name" value="Malonyl-CoA decarboxylase, oligemerization domain"/>
    <property type="match status" value="1"/>
</dbReference>
<comment type="caution">
    <text evidence="4">The sequence shown here is derived from an EMBL/GenBank/DDBJ whole genome shotgun (WGS) entry which is preliminary data.</text>
</comment>